<comment type="caution">
    <text evidence="2">The sequence shown here is derived from an EMBL/GenBank/DDBJ whole genome shotgun (WGS) entry which is preliminary data.</text>
</comment>
<dbReference type="Proteomes" id="UP000015100">
    <property type="component" value="Unassembled WGS sequence"/>
</dbReference>
<dbReference type="eggNOG" id="ENOG502SE35">
    <property type="taxonomic scope" value="Eukaryota"/>
</dbReference>
<dbReference type="SUPFAM" id="SSF81383">
    <property type="entry name" value="F-box domain"/>
    <property type="match status" value="1"/>
</dbReference>
<proteinExistence type="predicted"/>
<dbReference type="CDD" id="cd09917">
    <property type="entry name" value="F-box_SF"/>
    <property type="match status" value="1"/>
</dbReference>
<dbReference type="InterPro" id="IPR036047">
    <property type="entry name" value="F-box-like_dom_sf"/>
</dbReference>
<dbReference type="HOGENOM" id="CLU_583969_0_0_1"/>
<accession>S8C4L6</accession>
<name>S8C4L6_DACHA</name>
<dbReference type="PROSITE" id="PS50181">
    <property type="entry name" value="FBOX"/>
    <property type="match status" value="1"/>
</dbReference>
<dbReference type="STRING" id="1284197.S8C4L6"/>
<evidence type="ECO:0000259" key="1">
    <source>
        <dbReference type="PROSITE" id="PS50181"/>
    </source>
</evidence>
<sequence>MESLPIELLRRIAFYSPYPSLHSLVCVSRKLRRAFHDWLVYKQIIDNHLHGYFRLEDEKQEGEPDFLPSTGRIAVWARNPIDSNTPPELCAKYAFADYRCFILKRNPFFEKEDLIEDFAWWAGPMVARGHPATQLLERALKVSQEDIGSPTVNYIITFCLTSYLLSHTKNKIYERAHLIAPADVYSVHWKVIHEQWGTIREILNSKASHVEVKQVGNTRRASMKKWREMAFEGTRLPTNRAEIDGTDMLVPWRMRTVRDCTAFSMHELCMRSVGMMGQEYRGDVKKVTWRAMGYTPAPSGYEIPFEKFMKLPEPFAEPAEFVGCHLEKMMTKEFIEQGRWVGIYSYWRPNSLSGMSMTKVKFRVILNGNAGGGGQNGVDEGHGSVETIRVTGCGEDGAGSFVLHGRMSPNTGKMFLVKAYSDHDVFWDWLLFMTPFGLVGSCGARAHSELVWLWKEDWYTDAQVNMLGGKLLNTL</sequence>
<dbReference type="OrthoDB" id="5139943at2759"/>
<evidence type="ECO:0000313" key="3">
    <source>
        <dbReference type="Proteomes" id="UP000015100"/>
    </source>
</evidence>
<evidence type="ECO:0000313" key="2">
    <source>
        <dbReference type="EMBL" id="EPS42647.1"/>
    </source>
</evidence>
<keyword evidence="3" id="KW-1185">Reference proteome</keyword>
<dbReference type="InterPro" id="IPR001810">
    <property type="entry name" value="F-box_dom"/>
</dbReference>
<organism evidence="2 3">
    <name type="scientific">Dactylellina haptotyla (strain CBS 200.50)</name>
    <name type="common">Nematode-trapping fungus</name>
    <name type="synonym">Monacrosporium haptotylum</name>
    <dbReference type="NCBI Taxonomy" id="1284197"/>
    <lineage>
        <taxon>Eukaryota</taxon>
        <taxon>Fungi</taxon>
        <taxon>Dikarya</taxon>
        <taxon>Ascomycota</taxon>
        <taxon>Pezizomycotina</taxon>
        <taxon>Orbiliomycetes</taxon>
        <taxon>Orbiliales</taxon>
        <taxon>Orbiliaceae</taxon>
        <taxon>Dactylellina</taxon>
    </lineage>
</organism>
<reference evidence="3" key="2">
    <citation type="submission" date="2013-04" db="EMBL/GenBank/DDBJ databases">
        <title>Genomic mechanisms accounting for the adaptation to parasitism in nematode-trapping fungi.</title>
        <authorList>
            <person name="Ahren D.G."/>
        </authorList>
    </citation>
    <scope>NUCLEOTIDE SEQUENCE [LARGE SCALE GENOMIC DNA]</scope>
    <source>
        <strain evidence="3">CBS 200.50</strain>
    </source>
</reference>
<gene>
    <name evidence="2" type="ORF">H072_3426</name>
</gene>
<dbReference type="Pfam" id="PF00646">
    <property type="entry name" value="F-box"/>
    <property type="match status" value="1"/>
</dbReference>
<reference evidence="2 3" key="1">
    <citation type="journal article" date="2013" name="PLoS Genet.">
        <title>Genomic mechanisms accounting for the adaptation to parasitism in nematode-trapping fungi.</title>
        <authorList>
            <person name="Meerupati T."/>
            <person name="Andersson K.M."/>
            <person name="Friman E."/>
            <person name="Kumar D."/>
            <person name="Tunlid A."/>
            <person name="Ahren D."/>
        </authorList>
    </citation>
    <scope>NUCLEOTIDE SEQUENCE [LARGE SCALE GENOMIC DNA]</scope>
    <source>
        <strain evidence="2 3">CBS 200.50</strain>
    </source>
</reference>
<dbReference type="EMBL" id="AQGS01000107">
    <property type="protein sequence ID" value="EPS42647.1"/>
    <property type="molecule type" value="Genomic_DNA"/>
</dbReference>
<feature type="domain" description="F-box" evidence="1">
    <location>
        <begin position="1"/>
        <end position="44"/>
    </location>
</feature>
<protein>
    <recommendedName>
        <fullName evidence="1">F-box domain-containing protein</fullName>
    </recommendedName>
</protein>
<dbReference type="AlphaFoldDB" id="S8C4L6"/>